<protein>
    <submittedName>
        <fullName evidence="1">Uncharacterized protein</fullName>
    </submittedName>
</protein>
<dbReference type="AlphaFoldDB" id="A0AA35TE08"/>
<keyword evidence="2" id="KW-1185">Reference proteome</keyword>
<dbReference type="EMBL" id="CASHTH010003473">
    <property type="protein sequence ID" value="CAI8045442.1"/>
    <property type="molecule type" value="Genomic_DNA"/>
</dbReference>
<dbReference type="Proteomes" id="UP001174909">
    <property type="component" value="Unassembled WGS sequence"/>
</dbReference>
<gene>
    <name evidence="1" type="ORF">GBAR_LOCUS25136</name>
</gene>
<sequence>MRATHPGTSLFPTEKRQQECHSSRYSRRCRCNTANIRSSSRCRERLYAESGGQRQTVEWLPAELLAE</sequence>
<proteinExistence type="predicted"/>
<comment type="caution">
    <text evidence="1">The sequence shown here is derived from an EMBL/GenBank/DDBJ whole genome shotgun (WGS) entry which is preliminary data.</text>
</comment>
<evidence type="ECO:0000313" key="2">
    <source>
        <dbReference type="Proteomes" id="UP001174909"/>
    </source>
</evidence>
<accession>A0AA35TE08</accession>
<reference evidence="1" key="1">
    <citation type="submission" date="2023-03" db="EMBL/GenBank/DDBJ databases">
        <authorList>
            <person name="Steffen K."/>
            <person name="Cardenas P."/>
        </authorList>
    </citation>
    <scope>NUCLEOTIDE SEQUENCE</scope>
</reference>
<organism evidence="1 2">
    <name type="scientific">Geodia barretti</name>
    <name type="common">Barrett's horny sponge</name>
    <dbReference type="NCBI Taxonomy" id="519541"/>
    <lineage>
        <taxon>Eukaryota</taxon>
        <taxon>Metazoa</taxon>
        <taxon>Porifera</taxon>
        <taxon>Demospongiae</taxon>
        <taxon>Heteroscleromorpha</taxon>
        <taxon>Tetractinellida</taxon>
        <taxon>Astrophorina</taxon>
        <taxon>Geodiidae</taxon>
        <taxon>Geodia</taxon>
    </lineage>
</organism>
<name>A0AA35TE08_GEOBA</name>
<evidence type="ECO:0000313" key="1">
    <source>
        <dbReference type="EMBL" id="CAI8045442.1"/>
    </source>
</evidence>